<dbReference type="GO" id="GO:0010945">
    <property type="term" value="F:coenzyme A diphosphatase activity"/>
    <property type="evidence" value="ECO:0007669"/>
    <property type="project" value="InterPro"/>
</dbReference>
<comment type="cofactor">
    <cofactor evidence="1">
        <name>Mn(2+)</name>
        <dbReference type="ChEBI" id="CHEBI:29035"/>
    </cofactor>
</comment>
<evidence type="ECO:0000256" key="6">
    <source>
        <dbReference type="ARBA" id="ARBA00023211"/>
    </source>
</evidence>
<feature type="domain" description="Nudix hydrolase" evidence="7">
    <location>
        <begin position="265"/>
        <end position="401"/>
    </location>
</feature>
<evidence type="ECO:0000256" key="4">
    <source>
        <dbReference type="ARBA" id="ARBA00022801"/>
    </source>
</evidence>
<dbReference type="STRING" id="62062.ENSHHUP00000033064"/>
<keyword evidence="6" id="KW-0464">Manganese</keyword>
<dbReference type="PANTHER" id="PTHR12992">
    <property type="entry name" value="NUDIX HYDROLASE"/>
    <property type="match status" value="1"/>
</dbReference>
<reference evidence="9" key="1">
    <citation type="submission" date="2018-06" db="EMBL/GenBank/DDBJ databases">
        <title>Genome assembly of Danube salmon.</title>
        <authorList>
            <person name="Macqueen D.J."/>
            <person name="Gundappa M.K."/>
        </authorList>
    </citation>
    <scope>NUCLEOTIDE SEQUENCE [LARGE SCALE GENOMIC DNA]</scope>
</reference>
<evidence type="ECO:0000256" key="5">
    <source>
        <dbReference type="ARBA" id="ARBA00022842"/>
    </source>
</evidence>
<dbReference type="CDD" id="cd03426">
    <property type="entry name" value="NUDIX_CoAse_Nudt7"/>
    <property type="match status" value="1"/>
</dbReference>
<dbReference type="Gene3D" id="3.90.79.10">
    <property type="entry name" value="Nucleoside Triphosphate Pyrophosphohydrolase"/>
    <property type="match status" value="1"/>
</dbReference>
<dbReference type="PROSITE" id="PS51462">
    <property type="entry name" value="NUDIX"/>
    <property type="match status" value="1"/>
</dbReference>
<dbReference type="InterPro" id="IPR045121">
    <property type="entry name" value="CoAse"/>
</dbReference>
<dbReference type="GeneTree" id="ENSGT00940000162775"/>
<evidence type="ECO:0000256" key="3">
    <source>
        <dbReference type="ARBA" id="ARBA00022723"/>
    </source>
</evidence>
<keyword evidence="4" id="KW-0378">Hydrolase</keyword>
<keyword evidence="3" id="KW-0479">Metal-binding</keyword>
<reference evidence="8" key="3">
    <citation type="submission" date="2025-09" db="UniProtKB">
        <authorList>
            <consortium name="Ensembl"/>
        </authorList>
    </citation>
    <scope>IDENTIFICATION</scope>
</reference>
<dbReference type="InterPro" id="IPR015797">
    <property type="entry name" value="NUDIX_hydrolase-like_dom_sf"/>
</dbReference>
<keyword evidence="9" id="KW-1185">Reference proteome</keyword>
<organism evidence="8 9">
    <name type="scientific">Hucho hucho</name>
    <name type="common">huchen</name>
    <dbReference type="NCBI Taxonomy" id="62062"/>
    <lineage>
        <taxon>Eukaryota</taxon>
        <taxon>Metazoa</taxon>
        <taxon>Chordata</taxon>
        <taxon>Craniata</taxon>
        <taxon>Vertebrata</taxon>
        <taxon>Euteleostomi</taxon>
        <taxon>Actinopterygii</taxon>
        <taxon>Neopterygii</taxon>
        <taxon>Teleostei</taxon>
        <taxon>Protacanthopterygii</taxon>
        <taxon>Salmoniformes</taxon>
        <taxon>Salmonidae</taxon>
        <taxon>Salmoninae</taxon>
        <taxon>Hucho</taxon>
    </lineage>
</organism>
<evidence type="ECO:0000259" key="7">
    <source>
        <dbReference type="PROSITE" id="PS51462"/>
    </source>
</evidence>
<evidence type="ECO:0000313" key="9">
    <source>
        <dbReference type="Proteomes" id="UP000314982"/>
    </source>
</evidence>
<dbReference type="InterPro" id="IPR000086">
    <property type="entry name" value="NUDIX_hydrolase_dom"/>
</dbReference>
<name>A0A4W5M5F0_9TELE</name>
<accession>A0A4W5M5F0</accession>
<dbReference type="SUPFAM" id="SSF55811">
    <property type="entry name" value="Nudix"/>
    <property type="match status" value="1"/>
</dbReference>
<keyword evidence="5" id="KW-0460">Magnesium</keyword>
<dbReference type="Pfam" id="PF00293">
    <property type="entry name" value="NUDIX"/>
    <property type="match status" value="1"/>
</dbReference>
<comment type="cofactor">
    <cofactor evidence="2">
        <name>Mg(2+)</name>
        <dbReference type="ChEBI" id="CHEBI:18420"/>
    </cofactor>
</comment>
<sequence>MFRSPQILALTCPGRTLLLLSVRDPRVPALPEHACQRWNGPKAGRSLCQGDGGEEAVSLSSAISSHLVSRGTSGCESCLLNAAPQHPLHKATPPNRPQLSKDSSFVSLKHTPRLPVLIACDPWKTTSLEHLDNSKAPECSSDRKCLLQRRQTDNGSQCLSAEVKVNITFSVKSNSYSPVQSGKIHKDIFHRLLVFTPKQWTVDPQRSLSLQSHGLHQSAASGPEGALRECLSLVNEARCRQSLEPNVALYEKDIRGKRGPSEAQGKWASVLVSLCSVEGEPAFLFTLRSTALKGRHKGDVSFAGGKRDPSDKDVVDTALREACEELGITVATNQVWGVLKPLRDMSGMMIAPVLANLGPLEALSFKPNPAEVEEIFTLSLSHVCSPQNQGYTHFRTGQVCGLNMYWRSCLSGQRWTAKCWGRRCGCSSGPETSPPRWAHRTSLGESGIGRVVTVVLICPVCTVSPSVTQPLLVQALPTAAGKLSRTACSCHKQGNRCEPLPPMIPSERKVTHTVLLLAFTPVKEAGGWSFYGQRGHMDLDHGWSARPYHPDTQRVRGIRSRVVGGAKAAL</sequence>
<evidence type="ECO:0000256" key="1">
    <source>
        <dbReference type="ARBA" id="ARBA00001936"/>
    </source>
</evidence>
<proteinExistence type="predicted"/>
<dbReference type="Ensembl" id="ENSHHUT00000034410.1">
    <property type="protein sequence ID" value="ENSHHUP00000033064.1"/>
    <property type="gene ID" value="ENSHHUG00000020914.1"/>
</dbReference>
<protein>
    <recommendedName>
        <fullName evidence="7">Nudix hydrolase domain-containing protein</fullName>
    </recommendedName>
</protein>
<evidence type="ECO:0000256" key="2">
    <source>
        <dbReference type="ARBA" id="ARBA00001946"/>
    </source>
</evidence>
<dbReference type="AlphaFoldDB" id="A0A4W5M5F0"/>
<dbReference type="PANTHER" id="PTHR12992:SF11">
    <property type="entry name" value="MITOCHONDRIAL COENZYME A DIPHOSPHATASE NUDT8"/>
    <property type="match status" value="1"/>
</dbReference>
<dbReference type="GO" id="GO:0046872">
    <property type="term" value="F:metal ion binding"/>
    <property type="evidence" value="ECO:0007669"/>
    <property type="project" value="UniProtKB-KW"/>
</dbReference>
<dbReference type="Proteomes" id="UP000314982">
    <property type="component" value="Unassembled WGS sequence"/>
</dbReference>
<reference evidence="8" key="2">
    <citation type="submission" date="2025-08" db="UniProtKB">
        <authorList>
            <consortium name="Ensembl"/>
        </authorList>
    </citation>
    <scope>IDENTIFICATION</scope>
</reference>
<evidence type="ECO:0000313" key="8">
    <source>
        <dbReference type="Ensembl" id="ENSHHUP00000033064.1"/>
    </source>
</evidence>